<organism evidence="1 2">
    <name type="scientific">Callosobruchus maculatus</name>
    <name type="common">Southern cowpea weevil</name>
    <name type="synonym">Pulse bruchid</name>
    <dbReference type="NCBI Taxonomy" id="64391"/>
    <lineage>
        <taxon>Eukaryota</taxon>
        <taxon>Metazoa</taxon>
        <taxon>Ecdysozoa</taxon>
        <taxon>Arthropoda</taxon>
        <taxon>Hexapoda</taxon>
        <taxon>Insecta</taxon>
        <taxon>Pterygota</taxon>
        <taxon>Neoptera</taxon>
        <taxon>Endopterygota</taxon>
        <taxon>Coleoptera</taxon>
        <taxon>Polyphaga</taxon>
        <taxon>Cucujiformia</taxon>
        <taxon>Chrysomeloidea</taxon>
        <taxon>Chrysomelidae</taxon>
        <taxon>Bruchinae</taxon>
        <taxon>Bruchini</taxon>
        <taxon>Callosobruchus</taxon>
    </lineage>
</organism>
<reference evidence="1 2" key="1">
    <citation type="submission" date="2019-01" db="EMBL/GenBank/DDBJ databases">
        <authorList>
            <person name="Sayadi A."/>
        </authorList>
    </citation>
    <scope>NUCLEOTIDE SEQUENCE [LARGE SCALE GENOMIC DNA]</scope>
</reference>
<dbReference type="Proteomes" id="UP000410492">
    <property type="component" value="Unassembled WGS sequence"/>
</dbReference>
<dbReference type="EMBL" id="CAACVG010013101">
    <property type="protein sequence ID" value="VEN61260.1"/>
    <property type="molecule type" value="Genomic_DNA"/>
</dbReference>
<evidence type="ECO:0000313" key="2">
    <source>
        <dbReference type="Proteomes" id="UP000410492"/>
    </source>
</evidence>
<evidence type="ECO:0000313" key="1">
    <source>
        <dbReference type="EMBL" id="VEN61260.1"/>
    </source>
</evidence>
<gene>
    <name evidence="1" type="ORF">CALMAC_LOCUS18719</name>
</gene>
<dbReference type="AlphaFoldDB" id="A0A653DM00"/>
<protein>
    <submittedName>
        <fullName evidence="1">Uncharacterized protein</fullName>
    </submittedName>
</protein>
<name>A0A653DM00_CALMS</name>
<sequence>MKPLSLYDISMNIRWNNLYRQKFHPKVPRCL</sequence>
<accession>A0A653DM00</accession>
<proteinExistence type="predicted"/>
<keyword evidence="2" id="KW-1185">Reference proteome</keyword>